<name>A0A9X2KSC2_9GAMM</name>
<dbReference type="AlphaFoldDB" id="A0A9X2KSC2"/>
<dbReference type="Proteomes" id="UP001139319">
    <property type="component" value="Unassembled WGS sequence"/>
</dbReference>
<gene>
    <name evidence="2" type="ORF">M6D89_02140</name>
</gene>
<feature type="region of interest" description="Disordered" evidence="1">
    <location>
        <begin position="23"/>
        <end position="44"/>
    </location>
</feature>
<organism evidence="2 3">
    <name type="scientific">Gilvimarinus xylanilyticus</name>
    <dbReference type="NCBI Taxonomy" id="2944139"/>
    <lineage>
        <taxon>Bacteria</taxon>
        <taxon>Pseudomonadati</taxon>
        <taxon>Pseudomonadota</taxon>
        <taxon>Gammaproteobacteria</taxon>
        <taxon>Cellvibrionales</taxon>
        <taxon>Cellvibrionaceae</taxon>
        <taxon>Gilvimarinus</taxon>
    </lineage>
</organism>
<dbReference type="RefSeq" id="WP_253966384.1">
    <property type="nucleotide sequence ID" value="NZ_JAMFTH010000001.1"/>
</dbReference>
<reference evidence="2" key="1">
    <citation type="submission" date="2022-05" db="EMBL/GenBank/DDBJ databases">
        <authorList>
            <person name="Sun H.-N."/>
        </authorList>
    </citation>
    <scope>NUCLEOTIDE SEQUENCE</scope>
    <source>
        <strain evidence="2">HB14</strain>
    </source>
</reference>
<accession>A0A9X2KSC2</accession>
<dbReference type="PROSITE" id="PS51257">
    <property type="entry name" value="PROKAR_LIPOPROTEIN"/>
    <property type="match status" value="1"/>
</dbReference>
<sequence length="174" mass="18228">MKLSTRSVTLAAVMGALLVGCGSDSDDHKPMPEPEPQNTAPQATSANFVTQADVALMDNLSGTDADGDSLTFAVQTQPATGELMLESDGSFTYTPPAASTGTASFSFVVSDGMKDSAPAEVHIVIEAQMLSFSAYSRDVYNQDATAEPLPLNGRVLEDDVESPNAYDDLLQSAD</sequence>
<comment type="caution">
    <text evidence="2">The sequence shown here is derived from an EMBL/GenBank/DDBJ whole genome shotgun (WGS) entry which is preliminary data.</text>
</comment>
<reference evidence="2" key="2">
    <citation type="submission" date="2023-01" db="EMBL/GenBank/DDBJ databases">
        <title>Gilvimarinus xylanilyticus HB14 isolated from Caulerpa lentillifera aquaculture base in Hainan, China.</title>
        <authorList>
            <person name="Zhang Y.-J."/>
        </authorList>
    </citation>
    <scope>NUCLEOTIDE SEQUENCE</scope>
    <source>
        <strain evidence="2">HB14</strain>
    </source>
</reference>
<keyword evidence="3" id="KW-1185">Reference proteome</keyword>
<dbReference type="EMBL" id="JAMFTH010000001">
    <property type="protein sequence ID" value="MCP8898094.1"/>
    <property type="molecule type" value="Genomic_DNA"/>
</dbReference>
<evidence type="ECO:0000256" key="1">
    <source>
        <dbReference type="SAM" id="MobiDB-lite"/>
    </source>
</evidence>
<evidence type="ECO:0000313" key="2">
    <source>
        <dbReference type="EMBL" id="MCP8898094.1"/>
    </source>
</evidence>
<feature type="region of interest" description="Disordered" evidence="1">
    <location>
        <begin position="146"/>
        <end position="174"/>
    </location>
</feature>
<protein>
    <submittedName>
        <fullName evidence="2">Ig-like domain-containing protein</fullName>
    </submittedName>
</protein>
<dbReference type="Gene3D" id="2.60.40.3440">
    <property type="match status" value="1"/>
</dbReference>
<proteinExistence type="predicted"/>
<evidence type="ECO:0000313" key="3">
    <source>
        <dbReference type="Proteomes" id="UP001139319"/>
    </source>
</evidence>
<dbReference type="Pfam" id="PF17963">
    <property type="entry name" value="Big_9"/>
    <property type="match status" value="1"/>
</dbReference>